<dbReference type="InterPro" id="IPR001387">
    <property type="entry name" value="Cro/C1-type_HTH"/>
</dbReference>
<dbReference type="SMART" id="SM00530">
    <property type="entry name" value="HTH_XRE"/>
    <property type="match status" value="1"/>
</dbReference>
<organism evidence="3 4">
    <name type="scientific">Candidatus Eisenbergiella merdavium</name>
    <dbReference type="NCBI Taxonomy" id="2838551"/>
    <lineage>
        <taxon>Bacteria</taxon>
        <taxon>Bacillati</taxon>
        <taxon>Bacillota</taxon>
        <taxon>Clostridia</taxon>
        <taxon>Lachnospirales</taxon>
        <taxon>Lachnospiraceae</taxon>
        <taxon>Eisenbergiella</taxon>
    </lineage>
</organism>
<protein>
    <submittedName>
        <fullName evidence="3">Methyltransferase domain-containing protein</fullName>
    </submittedName>
</protein>
<dbReference type="AlphaFoldDB" id="A0A9D2SR66"/>
<keyword evidence="3" id="KW-0808">Transferase</keyword>
<dbReference type="SUPFAM" id="SSF47413">
    <property type="entry name" value="lambda repressor-like DNA-binding domains"/>
    <property type="match status" value="1"/>
</dbReference>
<gene>
    <name evidence="3" type="ORF">H9761_11805</name>
</gene>
<dbReference type="InterPro" id="IPR010982">
    <property type="entry name" value="Lambda_DNA-bd_dom_sf"/>
</dbReference>
<dbReference type="CDD" id="cd00093">
    <property type="entry name" value="HTH_XRE"/>
    <property type="match status" value="1"/>
</dbReference>
<dbReference type="PANTHER" id="PTHR46558:SF11">
    <property type="entry name" value="HTH-TYPE TRANSCRIPTIONAL REGULATOR XRE"/>
    <property type="match status" value="1"/>
</dbReference>
<dbReference type="Pfam" id="PF13649">
    <property type="entry name" value="Methyltransf_25"/>
    <property type="match status" value="1"/>
</dbReference>
<feature type="domain" description="HTH cro/C1-type" evidence="2">
    <location>
        <begin position="8"/>
        <end position="62"/>
    </location>
</feature>
<evidence type="ECO:0000313" key="3">
    <source>
        <dbReference type="EMBL" id="HJC24375.1"/>
    </source>
</evidence>
<dbReference type="GO" id="GO:0008168">
    <property type="term" value="F:methyltransferase activity"/>
    <property type="evidence" value="ECO:0007669"/>
    <property type="project" value="UniProtKB-KW"/>
</dbReference>
<dbReference type="PROSITE" id="PS50943">
    <property type="entry name" value="HTH_CROC1"/>
    <property type="match status" value="1"/>
</dbReference>
<dbReference type="CDD" id="cd02440">
    <property type="entry name" value="AdoMet_MTases"/>
    <property type="match status" value="1"/>
</dbReference>
<dbReference type="GO" id="GO:0003677">
    <property type="term" value="F:DNA binding"/>
    <property type="evidence" value="ECO:0007669"/>
    <property type="project" value="UniProtKB-KW"/>
</dbReference>
<dbReference type="SUPFAM" id="SSF53335">
    <property type="entry name" value="S-adenosyl-L-methionine-dependent methyltransferases"/>
    <property type="match status" value="1"/>
</dbReference>
<keyword evidence="3" id="KW-0489">Methyltransferase</keyword>
<dbReference type="InterPro" id="IPR029063">
    <property type="entry name" value="SAM-dependent_MTases_sf"/>
</dbReference>
<reference evidence="3" key="2">
    <citation type="submission" date="2021-04" db="EMBL/GenBank/DDBJ databases">
        <authorList>
            <person name="Gilroy R."/>
        </authorList>
    </citation>
    <scope>NUCLEOTIDE SEQUENCE</scope>
    <source>
        <strain evidence="3">USAMLcec2-132</strain>
    </source>
</reference>
<dbReference type="Proteomes" id="UP000823891">
    <property type="component" value="Unassembled WGS sequence"/>
</dbReference>
<evidence type="ECO:0000259" key="2">
    <source>
        <dbReference type="PROSITE" id="PS50943"/>
    </source>
</evidence>
<accession>A0A9D2SR66</accession>
<dbReference type="Gene3D" id="3.40.50.150">
    <property type="entry name" value="Vaccinia Virus protein VP39"/>
    <property type="match status" value="1"/>
</dbReference>
<proteinExistence type="predicted"/>
<dbReference type="InterPro" id="IPR041698">
    <property type="entry name" value="Methyltransf_25"/>
</dbReference>
<dbReference type="GO" id="GO:0032259">
    <property type="term" value="P:methylation"/>
    <property type="evidence" value="ECO:0007669"/>
    <property type="project" value="UniProtKB-KW"/>
</dbReference>
<evidence type="ECO:0000313" key="4">
    <source>
        <dbReference type="Proteomes" id="UP000823891"/>
    </source>
</evidence>
<evidence type="ECO:0000256" key="1">
    <source>
        <dbReference type="ARBA" id="ARBA00023125"/>
    </source>
</evidence>
<dbReference type="PANTHER" id="PTHR46558">
    <property type="entry name" value="TRACRIPTIONAL REGULATORY PROTEIN-RELATED-RELATED"/>
    <property type="match status" value="1"/>
</dbReference>
<reference evidence="3" key="1">
    <citation type="journal article" date="2021" name="PeerJ">
        <title>Extensive microbial diversity within the chicken gut microbiome revealed by metagenomics and culture.</title>
        <authorList>
            <person name="Gilroy R."/>
            <person name="Ravi A."/>
            <person name="Getino M."/>
            <person name="Pursley I."/>
            <person name="Horton D.L."/>
            <person name="Alikhan N.F."/>
            <person name="Baker D."/>
            <person name="Gharbi K."/>
            <person name="Hall N."/>
            <person name="Watson M."/>
            <person name="Adriaenssens E.M."/>
            <person name="Foster-Nyarko E."/>
            <person name="Jarju S."/>
            <person name="Secka A."/>
            <person name="Antonio M."/>
            <person name="Oren A."/>
            <person name="Chaudhuri R.R."/>
            <person name="La Ragione R."/>
            <person name="Hildebrand F."/>
            <person name="Pallen M.J."/>
        </authorList>
    </citation>
    <scope>NUCLEOTIDE SEQUENCE</scope>
    <source>
        <strain evidence="3">USAMLcec2-132</strain>
    </source>
</reference>
<keyword evidence="1" id="KW-0238">DNA-binding</keyword>
<sequence>MQRINLKIAILRKARGLTQQGLADALGVSFQTVSKWENQVTMPDITMLPALAELFGVSVDELLGLKPLAEEAYLSKGTDGPDYWEKREAWLQQTGEAFWNEDYLRFLLERVWKIGHPVSVLDCGCGCGAFGLAVLPLLPKGSTYTGIDFSGTLLEAGRRLFAGAGLNGRFIEGDFYAYPVKRTYDLVVCKSVLRHVKDAAGFLERMVRHAKPGGLVACIEVNRELECGGLYVEGMDYLELCAHEGLKKLWACEKKEEGRDFAAAIKAAQIMEGLGLKEIGVRLNDRVHFVSPQTKGYERQVRDFMAGCGWMEVGGNKTAMSREEKCGDEISRAFPDPEGKEPQIRALMSRGMDRKEADEFLERDERLARFFAQNRDTVSFTRLQGAIITFGRKEEAL</sequence>
<dbReference type="Gene3D" id="1.10.260.40">
    <property type="entry name" value="lambda repressor-like DNA-binding domains"/>
    <property type="match status" value="1"/>
</dbReference>
<comment type="caution">
    <text evidence="3">The sequence shown here is derived from an EMBL/GenBank/DDBJ whole genome shotgun (WGS) entry which is preliminary data.</text>
</comment>
<dbReference type="EMBL" id="DWWS01000043">
    <property type="protein sequence ID" value="HJC24375.1"/>
    <property type="molecule type" value="Genomic_DNA"/>
</dbReference>
<dbReference type="Gene3D" id="1.10.150.350">
    <property type="match status" value="1"/>
</dbReference>
<dbReference type="Pfam" id="PF01381">
    <property type="entry name" value="HTH_3"/>
    <property type="match status" value="1"/>
</dbReference>
<name>A0A9D2SR66_9FIRM</name>